<name>A0A1A8A698_NOTFU</name>
<evidence type="ECO:0000313" key="1">
    <source>
        <dbReference type="EMBL" id="SBP50642.1"/>
    </source>
</evidence>
<feature type="non-terminal residue" evidence="1">
    <location>
        <position position="1"/>
    </location>
</feature>
<gene>
    <name evidence="1" type="primary">Nfu_g_1_014016</name>
</gene>
<proteinExistence type="predicted"/>
<protein>
    <submittedName>
        <fullName evidence="1">Uncharacterized protein</fullName>
    </submittedName>
</protein>
<reference evidence="1" key="1">
    <citation type="submission" date="2016-05" db="EMBL/GenBank/DDBJ databases">
        <authorList>
            <person name="Lavstsen T."/>
            <person name="Jespersen J.S."/>
        </authorList>
    </citation>
    <scope>NUCLEOTIDE SEQUENCE</scope>
    <source>
        <tissue evidence="1">Brain</tissue>
    </source>
</reference>
<organism evidence="1">
    <name type="scientific">Nothobranchius furzeri</name>
    <name type="common">Turquoise killifish</name>
    <dbReference type="NCBI Taxonomy" id="105023"/>
    <lineage>
        <taxon>Eukaryota</taxon>
        <taxon>Metazoa</taxon>
        <taxon>Chordata</taxon>
        <taxon>Craniata</taxon>
        <taxon>Vertebrata</taxon>
        <taxon>Euteleostomi</taxon>
        <taxon>Actinopterygii</taxon>
        <taxon>Neopterygii</taxon>
        <taxon>Teleostei</taxon>
        <taxon>Neoteleostei</taxon>
        <taxon>Acanthomorphata</taxon>
        <taxon>Ovalentaria</taxon>
        <taxon>Atherinomorphae</taxon>
        <taxon>Cyprinodontiformes</taxon>
        <taxon>Nothobranchiidae</taxon>
        <taxon>Nothobranchius</taxon>
    </lineage>
</organism>
<reference evidence="1" key="2">
    <citation type="submission" date="2016-06" db="EMBL/GenBank/DDBJ databases">
        <title>The genome of a short-lived fish provides insights into sex chromosome evolution and the genetic control of aging.</title>
        <authorList>
            <person name="Reichwald K."/>
            <person name="Felder M."/>
            <person name="Petzold A."/>
            <person name="Koch P."/>
            <person name="Groth M."/>
            <person name="Platzer M."/>
        </authorList>
    </citation>
    <scope>NUCLEOTIDE SEQUENCE</scope>
    <source>
        <tissue evidence="1">Brain</tissue>
    </source>
</reference>
<dbReference type="EMBL" id="HADY01012157">
    <property type="protein sequence ID" value="SBP50642.1"/>
    <property type="molecule type" value="Transcribed_RNA"/>
</dbReference>
<sequence length="122" mass="13401">ICYLSRCSHSGRADYEGRSLLIRTRGSACVLGFIRGDESETSLCLQVGERTTQQLRVPASLTSGNARWMNLPPELRLCLECWTLNPNRTGSTLQLLLAAFVNPVFGNSTKTIKTNINSPSKA</sequence>
<accession>A0A1A8A698</accession>
<feature type="non-terminal residue" evidence="1">
    <location>
        <position position="122"/>
    </location>
</feature>
<dbReference type="AlphaFoldDB" id="A0A1A8A698"/>